<organism evidence="3">
    <name type="scientific">marine sediment metagenome</name>
    <dbReference type="NCBI Taxonomy" id="412755"/>
    <lineage>
        <taxon>unclassified sequences</taxon>
        <taxon>metagenomes</taxon>
        <taxon>ecological metagenomes</taxon>
    </lineage>
</organism>
<comment type="caution">
    <text evidence="3">The sequence shown here is derived from an EMBL/GenBank/DDBJ whole genome shotgun (WGS) entry which is preliminary data.</text>
</comment>
<reference evidence="3" key="1">
    <citation type="journal article" date="2015" name="Nature">
        <title>Complex archaea that bridge the gap between prokaryotes and eukaryotes.</title>
        <authorList>
            <person name="Spang A."/>
            <person name="Saw J.H."/>
            <person name="Jorgensen S.L."/>
            <person name="Zaremba-Niedzwiedzka K."/>
            <person name="Martijn J."/>
            <person name="Lind A.E."/>
            <person name="van Eijk R."/>
            <person name="Schleper C."/>
            <person name="Guy L."/>
            <person name="Ettema T.J."/>
        </authorList>
    </citation>
    <scope>NUCLEOTIDE SEQUENCE</scope>
</reference>
<evidence type="ECO:0000313" key="3">
    <source>
        <dbReference type="EMBL" id="KKN46467.1"/>
    </source>
</evidence>
<evidence type="ECO:0000256" key="1">
    <source>
        <dbReference type="SAM" id="Coils"/>
    </source>
</evidence>
<gene>
    <name evidence="3" type="ORF">LCGC14_0672710</name>
</gene>
<keyword evidence="1" id="KW-0175">Coiled coil</keyword>
<dbReference type="AlphaFoldDB" id="A0A0F9RAT3"/>
<dbReference type="EMBL" id="LAZR01001329">
    <property type="protein sequence ID" value="KKN46467.1"/>
    <property type="molecule type" value="Genomic_DNA"/>
</dbReference>
<dbReference type="Pfam" id="PF18165">
    <property type="entry name" value="pP_pnuc_1"/>
    <property type="match status" value="1"/>
</dbReference>
<name>A0A0F9RAT3_9ZZZZ</name>
<proteinExistence type="predicted"/>
<dbReference type="InterPro" id="IPR040556">
    <property type="entry name" value="pP_pnuc_1"/>
</dbReference>
<feature type="coiled-coil region" evidence="1">
    <location>
        <begin position="3"/>
        <end position="37"/>
    </location>
</feature>
<sequence>MVLKDEKKDFENFKRRFDNATKNLEESKKQSQKILKNFEFVTEGIDRAIWDGEYVKKSLAKIEEHPEILKNDLFRQQFKYLDEQTSRIEENSQNFVDRIQNSYGDSAYLSGAVSQSDINMATGATGIYSFYTEFRRVNPSILLTLESPDRNPYRKKDNLIEKLCNIKSVLQEKVNAISIGMANIITLKQLNDTAHQIREFISYFLQVCDPNCEVKTMNWVEYSSPGTPTQKSRGIFAILGHTTSQSITPPIEDIAKKYRDLYRKLSGLAHKREGLVTPKEMMDIKTYYELFLDYTEIILNLRELHFQV</sequence>
<protein>
    <recommendedName>
        <fullName evidence="2">Predicted pPIWI-associating nuclease domain-containing protein</fullName>
    </recommendedName>
</protein>
<feature type="domain" description="Predicted pPIWI-associating nuclease" evidence="2">
    <location>
        <begin position="189"/>
        <end position="291"/>
    </location>
</feature>
<evidence type="ECO:0000259" key="2">
    <source>
        <dbReference type="Pfam" id="PF18165"/>
    </source>
</evidence>
<accession>A0A0F9RAT3</accession>